<dbReference type="EMBL" id="VSRR010012120">
    <property type="protein sequence ID" value="MPC54117.1"/>
    <property type="molecule type" value="Genomic_DNA"/>
</dbReference>
<feature type="compositionally biased region" description="Low complexity" evidence="1">
    <location>
        <begin position="55"/>
        <end position="67"/>
    </location>
</feature>
<dbReference type="Proteomes" id="UP000324222">
    <property type="component" value="Unassembled WGS sequence"/>
</dbReference>
<organism evidence="2 3">
    <name type="scientific">Portunus trituberculatus</name>
    <name type="common">Swimming crab</name>
    <name type="synonym">Neptunus trituberculatus</name>
    <dbReference type="NCBI Taxonomy" id="210409"/>
    <lineage>
        <taxon>Eukaryota</taxon>
        <taxon>Metazoa</taxon>
        <taxon>Ecdysozoa</taxon>
        <taxon>Arthropoda</taxon>
        <taxon>Crustacea</taxon>
        <taxon>Multicrustacea</taxon>
        <taxon>Malacostraca</taxon>
        <taxon>Eumalacostraca</taxon>
        <taxon>Eucarida</taxon>
        <taxon>Decapoda</taxon>
        <taxon>Pleocyemata</taxon>
        <taxon>Brachyura</taxon>
        <taxon>Eubrachyura</taxon>
        <taxon>Portunoidea</taxon>
        <taxon>Portunidae</taxon>
        <taxon>Portuninae</taxon>
        <taxon>Portunus</taxon>
    </lineage>
</organism>
<protein>
    <submittedName>
        <fullName evidence="2">Uncharacterized protein</fullName>
    </submittedName>
</protein>
<accession>A0A5B7G9I0</accession>
<evidence type="ECO:0000313" key="3">
    <source>
        <dbReference type="Proteomes" id="UP000324222"/>
    </source>
</evidence>
<gene>
    <name evidence="2" type="ORF">E2C01_048024</name>
</gene>
<evidence type="ECO:0000256" key="1">
    <source>
        <dbReference type="SAM" id="MobiDB-lite"/>
    </source>
</evidence>
<evidence type="ECO:0000313" key="2">
    <source>
        <dbReference type="EMBL" id="MPC54117.1"/>
    </source>
</evidence>
<dbReference type="AlphaFoldDB" id="A0A5B7G9I0"/>
<proteinExistence type="predicted"/>
<sequence>MWPFCSPTPLGPNAFLAINQTSDYFLPVVQPLTPQAPPSHYNPQHQHPHTCPPSTTTTAGTATKLHC</sequence>
<feature type="region of interest" description="Disordered" evidence="1">
    <location>
        <begin position="35"/>
        <end position="67"/>
    </location>
</feature>
<reference evidence="2 3" key="1">
    <citation type="submission" date="2019-05" db="EMBL/GenBank/DDBJ databases">
        <title>Another draft genome of Portunus trituberculatus and its Hox gene families provides insights of decapod evolution.</title>
        <authorList>
            <person name="Jeong J.-H."/>
            <person name="Song I."/>
            <person name="Kim S."/>
            <person name="Choi T."/>
            <person name="Kim D."/>
            <person name="Ryu S."/>
            <person name="Kim W."/>
        </authorList>
    </citation>
    <scope>NUCLEOTIDE SEQUENCE [LARGE SCALE GENOMIC DNA]</scope>
    <source>
        <tissue evidence="2">Muscle</tissue>
    </source>
</reference>
<keyword evidence="3" id="KW-1185">Reference proteome</keyword>
<comment type="caution">
    <text evidence="2">The sequence shown here is derived from an EMBL/GenBank/DDBJ whole genome shotgun (WGS) entry which is preliminary data.</text>
</comment>
<name>A0A5B7G9I0_PORTR</name>